<evidence type="ECO:0000313" key="3">
    <source>
        <dbReference type="Proteomes" id="UP001558652"/>
    </source>
</evidence>
<name>A0ABD0YRP9_9HEMI</name>
<reference evidence="2 3" key="1">
    <citation type="submission" date="2024-07" db="EMBL/GenBank/DDBJ databases">
        <title>Chromosome-level genome assembly of the water stick insect Ranatra chinensis (Heteroptera: Nepidae).</title>
        <authorList>
            <person name="Liu X."/>
        </authorList>
    </citation>
    <scope>NUCLEOTIDE SEQUENCE [LARGE SCALE GENOMIC DNA]</scope>
    <source>
        <strain evidence="2">Cailab_2021Rc</strain>
        <tissue evidence="2">Muscle</tissue>
    </source>
</reference>
<feature type="region of interest" description="Disordered" evidence="1">
    <location>
        <begin position="1"/>
        <end position="45"/>
    </location>
</feature>
<proteinExistence type="predicted"/>
<accession>A0ABD0YRP9</accession>
<evidence type="ECO:0000313" key="2">
    <source>
        <dbReference type="EMBL" id="KAL1138660.1"/>
    </source>
</evidence>
<dbReference type="AlphaFoldDB" id="A0ABD0YRP9"/>
<keyword evidence="3" id="KW-1185">Reference proteome</keyword>
<dbReference type="EMBL" id="JBFDAA010000003">
    <property type="protein sequence ID" value="KAL1138660.1"/>
    <property type="molecule type" value="Genomic_DNA"/>
</dbReference>
<protein>
    <submittedName>
        <fullName evidence="2">Uncharacterized protein</fullName>
    </submittedName>
</protein>
<dbReference type="Proteomes" id="UP001558652">
    <property type="component" value="Unassembled WGS sequence"/>
</dbReference>
<gene>
    <name evidence="2" type="ORF">AAG570_008722</name>
</gene>
<feature type="compositionally biased region" description="Pro residues" evidence="1">
    <location>
        <begin position="96"/>
        <end position="105"/>
    </location>
</feature>
<evidence type="ECO:0000256" key="1">
    <source>
        <dbReference type="SAM" id="MobiDB-lite"/>
    </source>
</evidence>
<organism evidence="2 3">
    <name type="scientific">Ranatra chinensis</name>
    <dbReference type="NCBI Taxonomy" id="642074"/>
    <lineage>
        <taxon>Eukaryota</taxon>
        <taxon>Metazoa</taxon>
        <taxon>Ecdysozoa</taxon>
        <taxon>Arthropoda</taxon>
        <taxon>Hexapoda</taxon>
        <taxon>Insecta</taxon>
        <taxon>Pterygota</taxon>
        <taxon>Neoptera</taxon>
        <taxon>Paraneoptera</taxon>
        <taxon>Hemiptera</taxon>
        <taxon>Heteroptera</taxon>
        <taxon>Panheteroptera</taxon>
        <taxon>Nepomorpha</taxon>
        <taxon>Nepidae</taxon>
        <taxon>Ranatrinae</taxon>
        <taxon>Ranatra</taxon>
    </lineage>
</organism>
<sequence length="230" mass="25343">MKKTGRCGWEGQENGRIRWSLPLDDTGSLRDSGRGGPPPPPPSLSALVHVRRVVARLDCVACGSRRGRAAPARGPPGGGPVSGRAPGGRAGDAPRPEPPASPPQPTTLFRLYSRPNGKICSSLPLRTLPSPPAPFSRCIFPYPQRPVMSHPTFTHCRVWCPHERLPTIAVISPETTLFAFQSFSHIGYRQPPEEARTPPPTRFDHPTRAGYEQMYMYFYIFDKRLSVILS</sequence>
<feature type="compositionally biased region" description="Gly residues" evidence="1">
    <location>
        <begin position="79"/>
        <end position="90"/>
    </location>
</feature>
<comment type="caution">
    <text evidence="2">The sequence shown here is derived from an EMBL/GenBank/DDBJ whole genome shotgun (WGS) entry which is preliminary data.</text>
</comment>
<feature type="region of interest" description="Disordered" evidence="1">
    <location>
        <begin position="65"/>
        <end position="107"/>
    </location>
</feature>